<dbReference type="GO" id="GO:0046872">
    <property type="term" value="F:metal ion binding"/>
    <property type="evidence" value="ECO:0007669"/>
    <property type="project" value="UniProtKB-KW"/>
</dbReference>
<sequence length="233" mass="24817">MTEYAFPAPQTVAVPVAGSSASFAVRRVFCVGRNYADHAREMGANPDREPPFFFTKPADAVVPAAGTLAYPMLTEDLHHEIEMVIAIGKEGRQIEPQDALSYVFGYCVGVDLTRRDLQAVAKKMSRPWDWAKGFDESAPVTPIRRATEIGHPGSGAIWLSVNGETRQTGDLGDMIWPVADIVSHVSQAVVIKPGDLIFTGTPAGVGALKPGDKVAGGVDGIAEFHFEIGGAQG</sequence>
<keyword evidence="4" id="KW-1185">Reference proteome</keyword>
<evidence type="ECO:0000313" key="3">
    <source>
        <dbReference type="EMBL" id="KLU25536.1"/>
    </source>
</evidence>
<dbReference type="Gene3D" id="3.90.850.10">
    <property type="entry name" value="Fumarylacetoacetase-like, C-terminal domain"/>
    <property type="match status" value="1"/>
</dbReference>
<keyword evidence="3" id="KW-0378">Hydrolase</keyword>
<dbReference type="Pfam" id="PF01557">
    <property type="entry name" value="FAA_hydrolase"/>
    <property type="match status" value="1"/>
</dbReference>
<dbReference type="RefSeq" id="WP_047847351.1">
    <property type="nucleotide sequence ID" value="NZ_AEJF01000091.1"/>
</dbReference>
<proteinExistence type="predicted"/>
<dbReference type="PATRIC" id="fig|908627.4.peg.3240"/>
<dbReference type="PANTHER" id="PTHR11820">
    <property type="entry name" value="ACYLPYRUVASE"/>
    <property type="match status" value="1"/>
</dbReference>
<evidence type="ECO:0000259" key="2">
    <source>
        <dbReference type="Pfam" id="PF01557"/>
    </source>
</evidence>
<evidence type="ECO:0000256" key="1">
    <source>
        <dbReference type="ARBA" id="ARBA00022723"/>
    </source>
</evidence>
<dbReference type="EMBL" id="AEJF01000091">
    <property type="protein sequence ID" value="KLU25536.1"/>
    <property type="molecule type" value="Genomic_DNA"/>
</dbReference>
<dbReference type="GO" id="GO:0018773">
    <property type="term" value="F:acetylpyruvate hydrolase activity"/>
    <property type="evidence" value="ECO:0007669"/>
    <property type="project" value="TreeGrafter"/>
</dbReference>
<dbReference type="OrthoDB" id="9805307at2"/>
<protein>
    <submittedName>
        <fullName evidence="3">Fumarylacetoacetate hydrolase</fullName>
    </submittedName>
</protein>
<dbReference type="InterPro" id="IPR011234">
    <property type="entry name" value="Fumarylacetoacetase-like_C"/>
</dbReference>
<dbReference type="AlphaFoldDB" id="A0A0J1CYT7"/>
<dbReference type="SUPFAM" id="SSF56529">
    <property type="entry name" value="FAH"/>
    <property type="match status" value="1"/>
</dbReference>
<feature type="domain" description="Fumarylacetoacetase-like C-terminal" evidence="2">
    <location>
        <begin position="28"/>
        <end position="224"/>
    </location>
</feature>
<accession>A0A0J1CYT7</accession>
<name>A0A0J1CYT7_9BURK</name>
<comment type="caution">
    <text evidence="3">The sequence shown here is derived from an EMBL/GenBank/DDBJ whole genome shotgun (WGS) entry which is preliminary data.</text>
</comment>
<evidence type="ECO:0000313" key="4">
    <source>
        <dbReference type="Proteomes" id="UP000035963"/>
    </source>
</evidence>
<gene>
    <name evidence="3" type="ORF">EOS_14530</name>
</gene>
<dbReference type="Proteomes" id="UP000035963">
    <property type="component" value="Unassembled WGS sequence"/>
</dbReference>
<dbReference type="InterPro" id="IPR036663">
    <property type="entry name" value="Fumarylacetoacetase_C_sf"/>
</dbReference>
<keyword evidence="1" id="KW-0479">Metal-binding</keyword>
<reference evidence="3 4" key="1">
    <citation type="journal article" date="2015" name="Genome Announc.">
        <title>Draft Genome Sequence of Burkholderia sp. Strain PML1(12), an Ectomycorrhizosphere-Inhabiting Bacterium with Effective Mineral-Weathering Ability.</title>
        <authorList>
            <person name="Uroz S."/>
            <person name="Oger P."/>
        </authorList>
    </citation>
    <scope>NUCLEOTIDE SEQUENCE [LARGE SCALE GENOMIC DNA]</scope>
    <source>
        <strain evidence="4">PML1(12)</strain>
    </source>
</reference>
<dbReference type="PANTHER" id="PTHR11820:SF90">
    <property type="entry name" value="FLUTATHIONE S-TRANSFERASE"/>
    <property type="match status" value="1"/>
</dbReference>
<organism evidence="3 4">
    <name type="scientific">Caballeronia mineralivorans PML1(12)</name>
    <dbReference type="NCBI Taxonomy" id="908627"/>
    <lineage>
        <taxon>Bacteria</taxon>
        <taxon>Pseudomonadati</taxon>
        <taxon>Pseudomonadota</taxon>
        <taxon>Betaproteobacteria</taxon>
        <taxon>Burkholderiales</taxon>
        <taxon>Burkholderiaceae</taxon>
        <taxon>Caballeronia</taxon>
    </lineage>
</organism>